<dbReference type="EMBL" id="CCND01000012">
    <property type="protein sequence ID" value="CDX56459.1"/>
    <property type="molecule type" value="Genomic_DNA"/>
</dbReference>
<evidence type="ECO:0000256" key="1">
    <source>
        <dbReference type="SAM" id="MobiDB-lite"/>
    </source>
</evidence>
<organism evidence="2 3">
    <name type="scientific">Mesorhizobium plurifarium</name>
    <dbReference type="NCBI Taxonomy" id="69974"/>
    <lineage>
        <taxon>Bacteria</taxon>
        <taxon>Pseudomonadati</taxon>
        <taxon>Pseudomonadota</taxon>
        <taxon>Alphaproteobacteria</taxon>
        <taxon>Hyphomicrobiales</taxon>
        <taxon>Phyllobacteriaceae</taxon>
        <taxon>Mesorhizobium</taxon>
    </lineage>
</organism>
<accession>A0A0K2VXY9</accession>
<feature type="region of interest" description="Disordered" evidence="1">
    <location>
        <begin position="54"/>
        <end position="74"/>
    </location>
</feature>
<name>A0A0K2VXY9_MESPL</name>
<dbReference type="AlphaFoldDB" id="A0A0K2VXY9"/>
<protein>
    <submittedName>
        <fullName evidence="2">Uncharacterized protein</fullName>
    </submittedName>
</protein>
<reference evidence="3" key="1">
    <citation type="submission" date="2014-08" db="EMBL/GenBank/DDBJ databases">
        <authorList>
            <person name="Edwards T."/>
        </authorList>
    </citation>
    <scope>NUCLEOTIDE SEQUENCE [LARGE SCALE GENOMIC DNA]</scope>
</reference>
<dbReference type="Proteomes" id="UP000182888">
    <property type="component" value="Unassembled WGS sequence"/>
</dbReference>
<evidence type="ECO:0000313" key="2">
    <source>
        <dbReference type="EMBL" id="CDX56459.1"/>
    </source>
</evidence>
<proteinExistence type="predicted"/>
<sequence>MQMRAIASLAATFVELSTTTSVIPGECISHAFVKASITQGTLKATVMHTRDTPASCNSFARRRPDARPRYSKAL</sequence>
<evidence type="ECO:0000313" key="3">
    <source>
        <dbReference type="Proteomes" id="UP000182888"/>
    </source>
</evidence>
<gene>
    <name evidence="2" type="ORF">MPL1032_20552</name>
</gene>